<gene>
    <name evidence="2" type="ORF">GCM10022281_03500</name>
</gene>
<keyword evidence="1" id="KW-0472">Membrane</keyword>
<feature type="transmembrane region" description="Helical" evidence="1">
    <location>
        <begin position="131"/>
        <end position="151"/>
    </location>
</feature>
<feature type="transmembrane region" description="Helical" evidence="1">
    <location>
        <begin position="12"/>
        <end position="31"/>
    </location>
</feature>
<sequence>MTSTPDQRRARTSALCGWLILALGAGALLLPEVGRSSGALVVGELLLLAGLCEIIAATGRQIARLPSLAAGLATMAAGLMFIARDETRFLPNITVVTGWLLLRALALGIATYGAAGSPVRRWTGIAAATDLALGAILILGLPLASIIVALFGTTSDLVASFSWILAISFLATGAMLLRIAACEREGAA</sequence>
<protein>
    <recommendedName>
        <fullName evidence="4">DUF308 domain-containing protein</fullName>
    </recommendedName>
</protein>
<name>A0ABP7TLV6_9SPHN</name>
<keyword evidence="3" id="KW-1185">Reference proteome</keyword>
<evidence type="ECO:0000256" key="1">
    <source>
        <dbReference type="SAM" id="Phobius"/>
    </source>
</evidence>
<feature type="transmembrane region" description="Helical" evidence="1">
    <location>
        <begin position="157"/>
        <end position="177"/>
    </location>
</feature>
<keyword evidence="1" id="KW-0812">Transmembrane</keyword>
<feature type="transmembrane region" description="Helical" evidence="1">
    <location>
        <begin position="37"/>
        <end position="58"/>
    </location>
</feature>
<proteinExistence type="predicted"/>
<organism evidence="2 3">
    <name type="scientific">Sphingomonas rosea</name>
    <dbReference type="NCBI Taxonomy" id="335605"/>
    <lineage>
        <taxon>Bacteria</taxon>
        <taxon>Pseudomonadati</taxon>
        <taxon>Pseudomonadota</taxon>
        <taxon>Alphaproteobacteria</taxon>
        <taxon>Sphingomonadales</taxon>
        <taxon>Sphingomonadaceae</taxon>
        <taxon>Sphingomonas</taxon>
    </lineage>
</organism>
<comment type="caution">
    <text evidence="2">The sequence shown here is derived from an EMBL/GenBank/DDBJ whole genome shotgun (WGS) entry which is preliminary data.</text>
</comment>
<evidence type="ECO:0000313" key="2">
    <source>
        <dbReference type="EMBL" id="GAA4028027.1"/>
    </source>
</evidence>
<dbReference type="Proteomes" id="UP001424459">
    <property type="component" value="Unassembled WGS sequence"/>
</dbReference>
<feature type="transmembrane region" description="Helical" evidence="1">
    <location>
        <begin position="89"/>
        <end position="110"/>
    </location>
</feature>
<feature type="transmembrane region" description="Helical" evidence="1">
    <location>
        <begin position="65"/>
        <end position="83"/>
    </location>
</feature>
<keyword evidence="1" id="KW-1133">Transmembrane helix</keyword>
<evidence type="ECO:0000313" key="3">
    <source>
        <dbReference type="Proteomes" id="UP001424459"/>
    </source>
</evidence>
<dbReference type="EMBL" id="BAABBR010000001">
    <property type="protein sequence ID" value="GAA4028027.1"/>
    <property type="molecule type" value="Genomic_DNA"/>
</dbReference>
<reference evidence="3" key="1">
    <citation type="journal article" date="2019" name="Int. J. Syst. Evol. Microbiol.">
        <title>The Global Catalogue of Microorganisms (GCM) 10K type strain sequencing project: providing services to taxonomists for standard genome sequencing and annotation.</title>
        <authorList>
            <consortium name="The Broad Institute Genomics Platform"/>
            <consortium name="The Broad Institute Genome Sequencing Center for Infectious Disease"/>
            <person name="Wu L."/>
            <person name="Ma J."/>
        </authorList>
    </citation>
    <scope>NUCLEOTIDE SEQUENCE [LARGE SCALE GENOMIC DNA]</scope>
    <source>
        <strain evidence="3">JCM 17564</strain>
    </source>
</reference>
<dbReference type="RefSeq" id="WP_344695245.1">
    <property type="nucleotide sequence ID" value="NZ_BAABBR010000001.1"/>
</dbReference>
<accession>A0ABP7TLV6</accession>
<evidence type="ECO:0008006" key="4">
    <source>
        <dbReference type="Google" id="ProtNLM"/>
    </source>
</evidence>